<reference evidence="2" key="1">
    <citation type="journal article" date="2015" name="Nature">
        <title>Complex archaea that bridge the gap between prokaryotes and eukaryotes.</title>
        <authorList>
            <person name="Spang A."/>
            <person name="Saw J.H."/>
            <person name="Jorgensen S.L."/>
            <person name="Zaremba-Niedzwiedzka K."/>
            <person name="Martijn J."/>
            <person name="Lind A.E."/>
            <person name="van Eijk R."/>
            <person name="Schleper C."/>
            <person name="Guy L."/>
            <person name="Ettema T.J."/>
        </authorList>
    </citation>
    <scope>NUCLEOTIDE SEQUENCE</scope>
</reference>
<gene>
    <name evidence="2" type="ORF">LCGC14_1036410</name>
</gene>
<protein>
    <submittedName>
        <fullName evidence="2">Uncharacterized protein</fullName>
    </submittedName>
</protein>
<dbReference type="AlphaFoldDB" id="A0A0F9MT44"/>
<feature type="compositionally biased region" description="Basic residues" evidence="1">
    <location>
        <begin position="55"/>
        <end position="77"/>
    </location>
</feature>
<comment type="caution">
    <text evidence="2">The sequence shown here is derived from an EMBL/GenBank/DDBJ whole genome shotgun (WGS) entry which is preliminary data.</text>
</comment>
<evidence type="ECO:0000256" key="1">
    <source>
        <dbReference type="SAM" id="MobiDB-lite"/>
    </source>
</evidence>
<accession>A0A0F9MT44</accession>
<organism evidence="2">
    <name type="scientific">marine sediment metagenome</name>
    <dbReference type="NCBI Taxonomy" id="412755"/>
    <lineage>
        <taxon>unclassified sequences</taxon>
        <taxon>metagenomes</taxon>
        <taxon>ecological metagenomes</taxon>
    </lineage>
</organism>
<proteinExistence type="predicted"/>
<evidence type="ECO:0000313" key="2">
    <source>
        <dbReference type="EMBL" id="KKN10460.1"/>
    </source>
</evidence>
<dbReference type="EMBL" id="LAZR01004242">
    <property type="protein sequence ID" value="KKN10460.1"/>
    <property type="molecule type" value="Genomic_DNA"/>
</dbReference>
<sequence>MKNGDENENEQVRGPENEIFCTRPLLLLEALSAKIWEPGRILPDRALPRAASSRSKARKAKKARKARRAARRKNRSS</sequence>
<name>A0A0F9MT44_9ZZZZ</name>
<feature type="region of interest" description="Disordered" evidence="1">
    <location>
        <begin position="44"/>
        <end position="77"/>
    </location>
</feature>